<protein>
    <recommendedName>
        <fullName evidence="3">BACK domain-containing protein</fullName>
    </recommendedName>
</protein>
<reference evidence="4 6" key="2">
    <citation type="journal article" date="2013" name="Nature">
        <title>Insights into bilaterian evolution from three spiralian genomes.</title>
        <authorList>
            <person name="Simakov O."/>
            <person name="Marletaz F."/>
            <person name="Cho S.J."/>
            <person name="Edsinger-Gonzales E."/>
            <person name="Havlak P."/>
            <person name="Hellsten U."/>
            <person name="Kuo D.H."/>
            <person name="Larsson T."/>
            <person name="Lv J."/>
            <person name="Arendt D."/>
            <person name="Savage R."/>
            <person name="Osoegawa K."/>
            <person name="de Jong P."/>
            <person name="Grimwood J."/>
            <person name="Chapman J.A."/>
            <person name="Shapiro H."/>
            <person name="Aerts A."/>
            <person name="Otillar R.P."/>
            <person name="Terry A.Y."/>
            <person name="Boore J.L."/>
            <person name="Grigoriev I.V."/>
            <person name="Lindberg D.R."/>
            <person name="Seaver E.C."/>
            <person name="Weisblat D.A."/>
            <person name="Putnam N.H."/>
            <person name="Rokhsar D.S."/>
        </authorList>
    </citation>
    <scope>NUCLEOTIDE SEQUENCE</scope>
</reference>
<evidence type="ECO:0000256" key="1">
    <source>
        <dbReference type="ARBA" id="ARBA00022441"/>
    </source>
</evidence>
<dbReference type="Gene3D" id="2.120.10.80">
    <property type="entry name" value="Kelch-type beta propeller"/>
    <property type="match status" value="1"/>
</dbReference>
<dbReference type="EMBL" id="AMQM01006536">
    <property type="status" value="NOT_ANNOTATED_CDS"/>
    <property type="molecule type" value="Genomic_DNA"/>
</dbReference>
<evidence type="ECO:0000256" key="2">
    <source>
        <dbReference type="ARBA" id="ARBA00022737"/>
    </source>
</evidence>
<keyword evidence="1" id="KW-0880">Kelch repeat</keyword>
<dbReference type="EMBL" id="AMQM01006535">
    <property type="status" value="NOT_ANNOTATED_CDS"/>
    <property type="molecule type" value="Genomic_DNA"/>
</dbReference>
<dbReference type="SMART" id="SM00612">
    <property type="entry name" value="Kelch"/>
    <property type="match status" value="3"/>
</dbReference>
<dbReference type="KEGG" id="hro:HELRODRAFT_178717"/>
<dbReference type="RefSeq" id="XP_009025047.1">
    <property type="nucleotide sequence ID" value="XM_009026799.1"/>
</dbReference>
<keyword evidence="6" id="KW-1185">Reference proteome</keyword>
<dbReference type="PANTHER" id="PTHR45632">
    <property type="entry name" value="LD33804P"/>
    <property type="match status" value="1"/>
</dbReference>
<proteinExistence type="predicted"/>
<dbReference type="EnsemblMetazoa" id="HelroT178717">
    <property type="protein sequence ID" value="HelroP178717"/>
    <property type="gene ID" value="HelroG178717"/>
</dbReference>
<evidence type="ECO:0000313" key="4">
    <source>
        <dbReference type="EMBL" id="ESN96917.1"/>
    </source>
</evidence>
<dbReference type="Proteomes" id="UP000015101">
    <property type="component" value="Unassembled WGS sequence"/>
</dbReference>
<evidence type="ECO:0000313" key="6">
    <source>
        <dbReference type="Proteomes" id="UP000015101"/>
    </source>
</evidence>
<name>T1FDM3_HELRO</name>
<dbReference type="SMART" id="SM00875">
    <property type="entry name" value="BACK"/>
    <property type="match status" value="1"/>
</dbReference>
<dbReference type="Pfam" id="PF01344">
    <property type="entry name" value="Kelch_1"/>
    <property type="match status" value="1"/>
</dbReference>
<dbReference type="CTD" id="20206922"/>
<dbReference type="Gene3D" id="1.25.40.420">
    <property type="match status" value="1"/>
</dbReference>
<evidence type="ECO:0000259" key="3">
    <source>
        <dbReference type="SMART" id="SM00875"/>
    </source>
</evidence>
<dbReference type="AlphaFoldDB" id="T1FDM3"/>
<dbReference type="OrthoDB" id="45365at2759"/>
<dbReference type="InParanoid" id="T1FDM3"/>
<dbReference type="InterPro" id="IPR006652">
    <property type="entry name" value="Kelch_1"/>
</dbReference>
<feature type="domain" description="BACK" evidence="3">
    <location>
        <begin position="91"/>
        <end position="192"/>
    </location>
</feature>
<dbReference type="PANTHER" id="PTHR45632:SF3">
    <property type="entry name" value="KELCH-LIKE PROTEIN 32"/>
    <property type="match status" value="1"/>
</dbReference>
<dbReference type="EMBL" id="KB097487">
    <property type="protein sequence ID" value="ESN96917.1"/>
    <property type="molecule type" value="Genomic_DNA"/>
</dbReference>
<reference evidence="5" key="3">
    <citation type="submission" date="2015-06" db="UniProtKB">
        <authorList>
            <consortium name="EnsemblMetazoa"/>
        </authorList>
    </citation>
    <scope>IDENTIFICATION</scope>
</reference>
<dbReference type="InterPro" id="IPR011705">
    <property type="entry name" value="BACK"/>
</dbReference>
<dbReference type="eggNOG" id="KOG4441">
    <property type="taxonomic scope" value="Eukaryota"/>
</dbReference>
<organism evidence="5 6">
    <name type="scientific">Helobdella robusta</name>
    <name type="common">Californian leech</name>
    <dbReference type="NCBI Taxonomy" id="6412"/>
    <lineage>
        <taxon>Eukaryota</taxon>
        <taxon>Metazoa</taxon>
        <taxon>Spiralia</taxon>
        <taxon>Lophotrochozoa</taxon>
        <taxon>Annelida</taxon>
        <taxon>Clitellata</taxon>
        <taxon>Hirudinea</taxon>
        <taxon>Rhynchobdellida</taxon>
        <taxon>Glossiphoniidae</taxon>
        <taxon>Helobdella</taxon>
    </lineage>
</organism>
<evidence type="ECO:0000313" key="5">
    <source>
        <dbReference type="EnsemblMetazoa" id="HelroP178717"/>
    </source>
</evidence>
<dbReference type="GeneID" id="20206922"/>
<accession>T1FDM3</accession>
<dbReference type="HOGENOM" id="CLU_018559_0_0_1"/>
<dbReference type="SUPFAM" id="SSF117281">
    <property type="entry name" value="Kelch motif"/>
    <property type="match status" value="1"/>
</dbReference>
<reference evidence="6" key="1">
    <citation type="submission" date="2012-12" db="EMBL/GenBank/DDBJ databases">
        <authorList>
            <person name="Hellsten U."/>
            <person name="Grimwood J."/>
            <person name="Chapman J.A."/>
            <person name="Shapiro H."/>
            <person name="Aerts A."/>
            <person name="Otillar R.P."/>
            <person name="Terry A.Y."/>
            <person name="Boore J.L."/>
            <person name="Simakov O."/>
            <person name="Marletaz F."/>
            <person name="Cho S.-J."/>
            <person name="Edsinger-Gonzales E."/>
            <person name="Havlak P."/>
            <person name="Kuo D.-H."/>
            <person name="Larsson T."/>
            <person name="Lv J."/>
            <person name="Arendt D."/>
            <person name="Savage R."/>
            <person name="Osoegawa K."/>
            <person name="de Jong P."/>
            <person name="Lindberg D.R."/>
            <person name="Seaver E.C."/>
            <person name="Weisblat D.A."/>
            <person name="Putnam N.H."/>
            <person name="Grigoriev I.V."/>
            <person name="Rokhsar D.S."/>
        </authorList>
    </citation>
    <scope>NUCLEOTIDE SEQUENCE</scope>
</reference>
<gene>
    <name evidence="5" type="primary">20206922</name>
    <name evidence="4" type="ORF">HELRODRAFT_178717</name>
</gene>
<dbReference type="Pfam" id="PF07707">
    <property type="entry name" value="BACK"/>
    <property type="match status" value="1"/>
</dbReference>
<sequence length="563" mass="64192">MLLRASGYYQGLVNSGMKDVHYRELTLACLTNESLIEVRDYLSRLSTNVLESVKSLNEVEAGLDGAFYLQINDMINSYIELLLKNLNKSACIRILDIANKYVLNNKVVEKVIKFMLKYFKEIPESCKISLSPDEMFCLVASEEMNADSEMDIFNLIIKWVSEDPSRKCFAEKLLTEVRYNLMTTSDKQKCTDTILDLNLNISYDTDKDSNISRTGQKRSFVDILPVYDFVEACKFSGDNSGPSPVKFNPSRRSRPPCNVTRTACVVDNCLYLFEKWTNDGSFSGRIFMYNPIAAVWSKCCSMHQTKVDFYFGGLAGNLFAVAGCLANYDIAVGLTPAVEQYVPSENRWYMAEPLPHAVANLAGCVWNGTMFVSGGRDPWTRCLVYQYDPLCNKWFAKAPMLTARTDHVMTCTGNKIFAVGGFVEADDDYPDEVEFIWPNGGDSRDGEMYDVETDQWTSVFNLWRPAFHTPSITINNCLYIFGRNRYRNLQKINLAKYTKEKKTSNDSNSSSVQDRNADNNNFVVIDAEEQNSHTHDCQIFKFNRQKKGRFKYHYVGVMFVSNI</sequence>
<dbReference type="STRING" id="6412.T1FDM3"/>
<dbReference type="InterPro" id="IPR015915">
    <property type="entry name" value="Kelch-typ_b-propeller"/>
</dbReference>
<keyword evidence="2" id="KW-0677">Repeat</keyword>